<accession>A0ABW3IMI5</accession>
<evidence type="ECO:0000313" key="2">
    <source>
        <dbReference type="Proteomes" id="UP001597108"/>
    </source>
</evidence>
<sequence length="87" mass="9628">MSIKRRLERAEREAGVGLEPEVIIFTTYFQQRDGSSIEGHFMALITMGGKQVDGVYSEDGETFAATEARLDRRIKKLTGGSDTTSRG</sequence>
<name>A0ABW3IMI5_9RHOB</name>
<protein>
    <submittedName>
        <fullName evidence="1">Uncharacterized protein</fullName>
    </submittedName>
</protein>
<reference evidence="2" key="1">
    <citation type="journal article" date="2019" name="Int. J. Syst. Evol. Microbiol.">
        <title>The Global Catalogue of Microorganisms (GCM) 10K type strain sequencing project: providing services to taxonomists for standard genome sequencing and annotation.</title>
        <authorList>
            <consortium name="The Broad Institute Genomics Platform"/>
            <consortium name="The Broad Institute Genome Sequencing Center for Infectious Disease"/>
            <person name="Wu L."/>
            <person name="Ma J."/>
        </authorList>
    </citation>
    <scope>NUCLEOTIDE SEQUENCE [LARGE SCALE GENOMIC DNA]</scope>
    <source>
        <strain evidence="2">CCUG 60524</strain>
    </source>
</reference>
<dbReference type="RefSeq" id="WP_386073645.1">
    <property type="nucleotide sequence ID" value="NZ_JBHTJT010000008.1"/>
</dbReference>
<dbReference type="Proteomes" id="UP001597108">
    <property type="component" value="Unassembled WGS sequence"/>
</dbReference>
<keyword evidence="2" id="KW-1185">Reference proteome</keyword>
<proteinExistence type="predicted"/>
<organism evidence="1 2">
    <name type="scientific">Tropicimonas aquimaris</name>
    <dbReference type="NCBI Taxonomy" id="914152"/>
    <lineage>
        <taxon>Bacteria</taxon>
        <taxon>Pseudomonadati</taxon>
        <taxon>Pseudomonadota</taxon>
        <taxon>Alphaproteobacteria</taxon>
        <taxon>Rhodobacterales</taxon>
        <taxon>Roseobacteraceae</taxon>
        <taxon>Tropicimonas</taxon>
    </lineage>
</organism>
<comment type="caution">
    <text evidence="1">The sequence shown here is derived from an EMBL/GenBank/DDBJ whole genome shotgun (WGS) entry which is preliminary data.</text>
</comment>
<dbReference type="EMBL" id="JBHTJT010000008">
    <property type="protein sequence ID" value="MFD0979297.1"/>
    <property type="molecule type" value="Genomic_DNA"/>
</dbReference>
<gene>
    <name evidence="1" type="ORF">ACFQ2S_06475</name>
</gene>
<evidence type="ECO:0000313" key="1">
    <source>
        <dbReference type="EMBL" id="MFD0979297.1"/>
    </source>
</evidence>